<keyword evidence="3" id="KW-1185">Reference proteome</keyword>
<gene>
    <name evidence="2" type="ORF">EV699_104167</name>
</gene>
<organism evidence="2 3">
    <name type="scientific">Plasticicumulans lactativorans</name>
    <dbReference type="NCBI Taxonomy" id="1133106"/>
    <lineage>
        <taxon>Bacteria</taxon>
        <taxon>Pseudomonadati</taxon>
        <taxon>Pseudomonadota</taxon>
        <taxon>Gammaproteobacteria</taxon>
        <taxon>Candidatus Competibacteraceae</taxon>
        <taxon>Plasticicumulans</taxon>
    </lineage>
</organism>
<dbReference type="Proteomes" id="UP000295765">
    <property type="component" value="Unassembled WGS sequence"/>
</dbReference>
<dbReference type="Pfam" id="PF17761">
    <property type="entry name" value="DUF1016_N"/>
    <property type="match status" value="1"/>
</dbReference>
<dbReference type="AlphaFoldDB" id="A0A4R2L9D6"/>
<comment type="caution">
    <text evidence="2">The sequence shown here is derived from an EMBL/GenBank/DDBJ whole genome shotgun (WGS) entry which is preliminary data.</text>
</comment>
<sequence>MTELHQDVKNWLAELKGRIHIAQQRVALAINRELVGLYRQIGCDILARQAEQGWGAKVIERLAHDLRAVFPDMKGFSPSNFKYMRAFAEAWPDESIVQQPAAQLPWGHNLVLLDRLK</sequence>
<reference evidence="2 3" key="1">
    <citation type="submission" date="2019-03" db="EMBL/GenBank/DDBJ databases">
        <title>Genomic Encyclopedia of Type Strains, Phase IV (KMG-IV): sequencing the most valuable type-strain genomes for metagenomic binning, comparative biology and taxonomic classification.</title>
        <authorList>
            <person name="Goeker M."/>
        </authorList>
    </citation>
    <scope>NUCLEOTIDE SEQUENCE [LARGE SCALE GENOMIC DNA]</scope>
    <source>
        <strain evidence="2 3">DSM 25287</strain>
    </source>
</reference>
<dbReference type="PANTHER" id="PTHR30547:SF0">
    <property type="entry name" value="BLR8175 PROTEIN"/>
    <property type="match status" value="1"/>
</dbReference>
<dbReference type="EMBL" id="SLWY01000004">
    <property type="protein sequence ID" value="TCO82775.1"/>
    <property type="molecule type" value="Genomic_DNA"/>
</dbReference>
<evidence type="ECO:0000259" key="1">
    <source>
        <dbReference type="Pfam" id="PF17761"/>
    </source>
</evidence>
<evidence type="ECO:0000313" key="3">
    <source>
        <dbReference type="Proteomes" id="UP000295765"/>
    </source>
</evidence>
<feature type="domain" description="YhcG N-terminal" evidence="1">
    <location>
        <begin position="15"/>
        <end position="115"/>
    </location>
</feature>
<dbReference type="InterPro" id="IPR053148">
    <property type="entry name" value="PD-DEXK-like_domain"/>
</dbReference>
<proteinExistence type="predicted"/>
<name>A0A4R2L9D6_9GAMM</name>
<accession>A0A4R2L9D6</accession>
<dbReference type="PANTHER" id="PTHR30547">
    <property type="entry name" value="UNCHARACTERIZED PROTEIN YHCG-RELATED"/>
    <property type="match status" value="1"/>
</dbReference>
<dbReference type="InterPro" id="IPR041527">
    <property type="entry name" value="YhcG_N"/>
</dbReference>
<protein>
    <submittedName>
        <fullName evidence="2">Uncharacterized protein DUF1016</fullName>
    </submittedName>
</protein>
<evidence type="ECO:0000313" key="2">
    <source>
        <dbReference type="EMBL" id="TCO82775.1"/>
    </source>
</evidence>